<dbReference type="InterPro" id="IPR036390">
    <property type="entry name" value="WH_DNA-bd_sf"/>
</dbReference>
<dbReference type="SUPFAM" id="SSF46785">
    <property type="entry name" value="Winged helix' DNA-binding domain"/>
    <property type="match status" value="1"/>
</dbReference>
<dbReference type="EMBL" id="CAICTM010000460">
    <property type="protein sequence ID" value="CAB9510957.1"/>
    <property type="molecule type" value="Genomic_DNA"/>
</dbReference>
<evidence type="ECO:0000256" key="5">
    <source>
        <dbReference type="ARBA" id="ARBA00023242"/>
    </source>
</evidence>
<dbReference type="Pfam" id="PF08784">
    <property type="entry name" value="RPA_C"/>
    <property type="match status" value="1"/>
</dbReference>
<protein>
    <submittedName>
        <fullName evidence="8">Replication protein A 32 kDa subunit</fullName>
    </submittedName>
</protein>
<sequence>MDYGMDYQGDNAYGSGGGFTSGGGGGDTFGQQSSQGGGGGGGGSGNRRNYDEQRLIPVTCKMINSCVISTEDGSSVTLEDGRKFTHIKLVGAVRGFESNSTHMMYQIEDGTGLVEVKQWLDESGCTAQQEMLQSTQKEMLYVKVTAKLNVFEQKITPVADMVRPLSTGNELTHHFLEVVYSGEMAKQRDSIVQPASPMMGVTSGGGGVGFGSTSSGSGRTPLTAQGGSNGGDELKNNIMQYIQDRGRESDIGADVKACIRHFSQYQETEVRAIIENFQSEGMVYTTVDEDHVKSAM</sequence>
<keyword evidence="5" id="KW-0539">Nucleus</keyword>
<dbReference type="InterPro" id="IPR040260">
    <property type="entry name" value="RFA2-like"/>
</dbReference>
<dbReference type="AlphaFoldDB" id="A0A9N8HFK9"/>
<evidence type="ECO:0000256" key="2">
    <source>
        <dbReference type="ARBA" id="ARBA00007815"/>
    </source>
</evidence>
<dbReference type="InterPro" id="IPR012340">
    <property type="entry name" value="NA-bd_OB-fold"/>
</dbReference>
<feature type="domain" description="Replication protein A C-terminal" evidence="7">
    <location>
        <begin position="199"/>
        <end position="290"/>
    </location>
</feature>
<evidence type="ECO:0000256" key="6">
    <source>
        <dbReference type="SAM" id="MobiDB-lite"/>
    </source>
</evidence>
<comment type="similarity">
    <text evidence="2">Belongs to the replication factor A protein 2 family.</text>
</comment>
<dbReference type="GO" id="GO:0003697">
    <property type="term" value="F:single-stranded DNA binding"/>
    <property type="evidence" value="ECO:0007669"/>
    <property type="project" value="TreeGrafter"/>
</dbReference>
<evidence type="ECO:0000256" key="1">
    <source>
        <dbReference type="ARBA" id="ARBA00004123"/>
    </source>
</evidence>
<dbReference type="PIRSF" id="PIRSF036949">
    <property type="entry name" value="RPA32"/>
    <property type="match status" value="1"/>
</dbReference>
<evidence type="ECO:0000313" key="9">
    <source>
        <dbReference type="Proteomes" id="UP001153069"/>
    </source>
</evidence>
<keyword evidence="4" id="KW-0238">DNA-binding</keyword>
<dbReference type="GO" id="GO:0005662">
    <property type="term" value="C:DNA replication factor A complex"/>
    <property type="evidence" value="ECO:0007669"/>
    <property type="project" value="TreeGrafter"/>
</dbReference>
<name>A0A9N8HFK9_9STRA</name>
<evidence type="ECO:0000256" key="3">
    <source>
        <dbReference type="ARBA" id="ARBA00022705"/>
    </source>
</evidence>
<evidence type="ECO:0000259" key="7">
    <source>
        <dbReference type="Pfam" id="PF08784"/>
    </source>
</evidence>
<dbReference type="GO" id="GO:0035861">
    <property type="term" value="C:site of double-strand break"/>
    <property type="evidence" value="ECO:0007669"/>
    <property type="project" value="TreeGrafter"/>
</dbReference>
<dbReference type="InterPro" id="IPR036388">
    <property type="entry name" value="WH-like_DNA-bd_sf"/>
</dbReference>
<comment type="caution">
    <text evidence="8">The sequence shown here is derived from an EMBL/GenBank/DDBJ whole genome shotgun (WGS) entry which is preliminary data.</text>
</comment>
<dbReference type="SUPFAM" id="SSF50249">
    <property type="entry name" value="Nucleic acid-binding proteins"/>
    <property type="match status" value="1"/>
</dbReference>
<dbReference type="Gene3D" id="2.40.50.140">
    <property type="entry name" value="Nucleic acid-binding proteins"/>
    <property type="match status" value="1"/>
</dbReference>
<keyword evidence="3" id="KW-0235">DNA replication</keyword>
<dbReference type="InterPro" id="IPR014646">
    <property type="entry name" value="Rfa2/RPA32"/>
</dbReference>
<organism evidence="8 9">
    <name type="scientific">Seminavis robusta</name>
    <dbReference type="NCBI Taxonomy" id="568900"/>
    <lineage>
        <taxon>Eukaryota</taxon>
        <taxon>Sar</taxon>
        <taxon>Stramenopiles</taxon>
        <taxon>Ochrophyta</taxon>
        <taxon>Bacillariophyta</taxon>
        <taxon>Bacillariophyceae</taxon>
        <taxon>Bacillariophycidae</taxon>
        <taxon>Naviculales</taxon>
        <taxon>Naviculaceae</taxon>
        <taxon>Seminavis</taxon>
    </lineage>
</organism>
<gene>
    <name evidence="8" type="ORF">SEMRO_461_G147680.1</name>
</gene>
<keyword evidence="9" id="KW-1185">Reference proteome</keyword>
<dbReference type="InterPro" id="IPR014892">
    <property type="entry name" value="RPA_C"/>
</dbReference>
<evidence type="ECO:0000313" key="8">
    <source>
        <dbReference type="EMBL" id="CAB9510957.1"/>
    </source>
</evidence>
<dbReference type="GO" id="GO:0000724">
    <property type="term" value="P:double-strand break repair via homologous recombination"/>
    <property type="evidence" value="ECO:0007669"/>
    <property type="project" value="TreeGrafter"/>
</dbReference>
<dbReference type="GO" id="GO:0000781">
    <property type="term" value="C:chromosome, telomeric region"/>
    <property type="evidence" value="ECO:0007669"/>
    <property type="project" value="TreeGrafter"/>
</dbReference>
<feature type="compositionally biased region" description="Gly residues" evidence="6">
    <location>
        <begin position="35"/>
        <end position="45"/>
    </location>
</feature>
<dbReference type="CDD" id="cd04478">
    <property type="entry name" value="RPA2_DBD_D"/>
    <property type="match status" value="1"/>
</dbReference>
<reference evidence="8" key="1">
    <citation type="submission" date="2020-06" db="EMBL/GenBank/DDBJ databases">
        <authorList>
            <consortium name="Plant Systems Biology data submission"/>
        </authorList>
    </citation>
    <scope>NUCLEOTIDE SEQUENCE</scope>
    <source>
        <strain evidence="8">D6</strain>
    </source>
</reference>
<accession>A0A9N8HFK9</accession>
<dbReference type="Gene3D" id="1.10.10.10">
    <property type="entry name" value="Winged helix-like DNA-binding domain superfamily/Winged helix DNA-binding domain"/>
    <property type="match status" value="1"/>
</dbReference>
<dbReference type="Proteomes" id="UP001153069">
    <property type="component" value="Unassembled WGS sequence"/>
</dbReference>
<dbReference type="PANTHER" id="PTHR13989">
    <property type="entry name" value="REPLICATION PROTEIN A-RELATED"/>
    <property type="match status" value="1"/>
</dbReference>
<dbReference type="OrthoDB" id="25571at2759"/>
<proteinExistence type="inferred from homology"/>
<comment type="subcellular location">
    <subcellularLocation>
        <location evidence="1">Nucleus</location>
    </subcellularLocation>
</comment>
<evidence type="ECO:0000256" key="4">
    <source>
        <dbReference type="ARBA" id="ARBA00023125"/>
    </source>
</evidence>
<dbReference type="PANTHER" id="PTHR13989:SF16">
    <property type="entry name" value="REPLICATION PROTEIN A2"/>
    <property type="match status" value="1"/>
</dbReference>
<feature type="compositionally biased region" description="Gly residues" evidence="6">
    <location>
        <begin position="18"/>
        <end position="28"/>
    </location>
</feature>
<dbReference type="GO" id="GO:0006260">
    <property type="term" value="P:DNA replication"/>
    <property type="evidence" value="ECO:0007669"/>
    <property type="project" value="UniProtKB-KW"/>
</dbReference>
<dbReference type="GO" id="GO:0006289">
    <property type="term" value="P:nucleotide-excision repair"/>
    <property type="evidence" value="ECO:0007669"/>
    <property type="project" value="TreeGrafter"/>
</dbReference>
<feature type="region of interest" description="Disordered" evidence="6">
    <location>
        <begin position="18"/>
        <end position="49"/>
    </location>
</feature>